<proteinExistence type="predicted"/>
<evidence type="ECO:0000256" key="2">
    <source>
        <dbReference type="ARBA" id="ARBA00022475"/>
    </source>
</evidence>
<feature type="transmembrane region" description="Helical" evidence="8">
    <location>
        <begin position="35"/>
        <end position="56"/>
    </location>
</feature>
<feature type="transmembrane region" description="Helical" evidence="8">
    <location>
        <begin position="77"/>
        <end position="94"/>
    </location>
</feature>
<feature type="transmembrane region" description="Helical" evidence="8">
    <location>
        <begin position="139"/>
        <end position="158"/>
    </location>
</feature>
<evidence type="ECO:0000256" key="6">
    <source>
        <dbReference type="ARBA" id="ARBA00023136"/>
    </source>
</evidence>
<dbReference type="Proteomes" id="UP000297725">
    <property type="component" value="Unassembled WGS sequence"/>
</dbReference>
<dbReference type="InterPro" id="IPR002656">
    <property type="entry name" value="Acyl_transf_3_dom"/>
</dbReference>
<dbReference type="GO" id="GO:0005886">
    <property type="term" value="C:plasma membrane"/>
    <property type="evidence" value="ECO:0007669"/>
    <property type="project" value="UniProtKB-SubCell"/>
</dbReference>
<dbReference type="RefSeq" id="WP_135254708.1">
    <property type="nucleotide sequence ID" value="NZ_CP038865.1"/>
</dbReference>
<dbReference type="Proteomes" id="UP000296883">
    <property type="component" value="Chromosome"/>
</dbReference>
<keyword evidence="6 8" id="KW-0472">Membrane</keyword>
<dbReference type="Pfam" id="PF01757">
    <property type="entry name" value="Acyl_transf_3"/>
    <property type="match status" value="1"/>
</dbReference>
<feature type="transmembrane region" description="Helical" evidence="8">
    <location>
        <begin position="170"/>
        <end position="190"/>
    </location>
</feature>
<keyword evidence="2" id="KW-1003">Cell membrane</keyword>
<keyword evidence="4 8" id="KW-0812">Transmembrane</keyword>
<dbReference type="PANTHER" id="PTHR23028:SF53">
    <property type="entry name" value="ACYL_TRANSF_3 DOMAIN-CONTAINING PROTEIN"/>
    <property type="match status" value="1"/>
</dbReference>
<protein>
    <submittedName>
        <fullName evidence="11">Acyltransferase</fullName>
    </submittedName>
</protein>
<name>A0AAJ5EEK6_9ENTE</name>
<evidence type="ECO:0000256" key="4">
    <source>
        <dbReference type="ARBA" id="ARBA00022692"/>
    </source>
</evidence>
<keyword evidence="12" id="KW-1185">Reference proteome</keyword>
<evidence type="ECO:0000256" key="7">
    <source>
        <dbReference type="ARBA" id="ARBA00023315"/>
    </source>
</evidence>
<keyword evidence="7 11" id="KW-0012">Acyltransferase</keyword>
<feature type="domain" description="Acyltransferase 3" evidence="9">
    <location>
        <begin position="9"/>
        <end position="337"/>
    </location>
</feature>
<feature type="transmembrane region" description="Helical" evidence="8">
    <location>
        <begin position="202"/>
        <end position="220"/>
    </location>
</feature>
<keyword evidence="3" id="KW-0808">Transferase</keyword>
<dbReference type="EMBL" id="CP038865">
    <property type="protein sequence ID" value="QCA28689.1"/>
    <property type="molecule type" value="Genomic_DNA"/>
</dbReference>
<evidence type="ECO:0000313" key="10">
    <source>
        <dbReference type="EMBL" id="QCA28689.1"/>
    </source>
</evidence>
<organism evidence="11 13">
    <name type="scientific">Vagococcus xieshaowenii</name>
    <dbReference type="NCBI Taxonomy" id="2562451"/>
    <lineage>
        <taxon>Bacteria</taxon>
        <taxon>Bacillati</taxon>
        <taxon>Bacillota</taxon>
        <taxon>Bacilli</taxon>
        <taxon>Lactobacillales</taxon>
        <taxon>Enterococcaceae</taxon>
        <taxon>Vagococcus</taxon>
    </lineage>
</organism>
<evidence type="ECO:0000256" key="8">
    <source>
        <dbReference type="SAM" id="Phobius"/>
    </source>
</evidence>
<feature type="transmembrane region" description="Helical" evidence="8">
    <location>
        <begin position="232"/>
        <end position="252"/>
    </location>
</feature>
<feature type="transmembrane region" description="Helical" evidence="8">
    <location>
        <begin position="323"/>
        <end position="344"/>
    </location>
</feature>
<comment type="subcellular location">
    <subcellularLocation>
        <location evidence="1">Cell membrane</location>
        <topology evidence="1">Multi-pass membrane protein</topology>
    </subcellularLocation>
</comment>
<dbReference type="EMBL" id="SRHU01000024">
    <property type="protein sequence ID" value="TFZ40503.1"/>
    <property type="molecule type" value="Genomic_DNA"/>
</dbReference>
<dbReference type="Gene3D" id="3.40.50.1110">
    <property type="entry name" value="SGNH hydrolase"/>
    <property type="match status" value="1"/>
</dbReference>
<feature type="transmembrane region" description="Helical" evidence="8">
    <location>
        <begin position="293"/>
        <end position="311"/>
    </location>
</feature>
<dbReference type="GO" id="GO:0016747">
    <property type="term" value="F:acyltransferase activity, transferring groups other than amino-acyl groups"/>
    <property type="evidence" value="ECO:0007669"/>
    <property type="project" value="InterPro"/>
</dbReference>
<dbReference type="InterPro" id="IPR036514">
    <property type="entry name" value="SGNH_hydro_sf"/>
</dbReference>
<evidence type="ECO:0000256" key="5">
    <source>
        <dbReference type="ARBA" id="ARBA00022989"/>
    </source>
</evidence>
<reference evidence="11 13" key="1">
    <citation type="submission" date="2019-03" db="EMBL/GenBank/DDBJ databases">
        <title>Vagococcus sp. was isolated fron gut of Carduelis flavirostris.</title>
        <authorList>
            <person name="Ge Y."/>
        </authorList>
    </citation>
    <scope>NUCLEOTIDE SEQUENCE [LARGE SCALE GENOMIC DNA]</scope>
    <source>
        <strain evidence="11 13">CF-210</strain>
    </source>
</reference>
<reference evidence="10 12" key="2">
    <citation type="journal article" date="2020" name="Int. J. Syst. Evol. Microbiol.">
        <title>Vagococcus xieshaowenii sp. nov., isolated from snow finch (Montifringilla taczanowskii) cloacal content.</title>
        <authorList>
            <person name="Ge Y."/>
            <person name="Yang J."/>
            <person name="Lai X.H."/>
            <person name="Zhang G."/>
            <person name="Jin D."/>
            <person name="Lu S."/>
            <person name="Wang B."/>
            <person name="Huang Y."/>
            <person name="Huang Y."/>
            <person name="Ren Z."/>
            <person name="Zhang X."/>
            <person name="Xu J."/>
        </authorList>
    </citation>
    <scope>NUCLEOTIDE SEQUENCE [LARGE SCALE GENOMIC DNA]</scope>
    <source>
        <strain evidence="10">Personal::cf-49</strain>
        <strain evidence="12">personal::cf-49</strain>
    </source>
</reference>
<accession>A0AAJ5EEK6</accession>
<sequence>MKKKKSYIKSLDGLRALAILLVIGYHFRMPLFKGGFIGVDMFFVLSGYLITGQLLYKLSHKEILSLKEFWIKRVKRLYPAVVALMLLVTLFVFVKSPTNIQSVLTDDLAGIFGVSNWWYIVKKVPYADTFANPAPLKHLWSLAVEAQFYLLLPLLFIGDNNSPTKKKSRAFILLLAVILSVISMMCWYSPGDINRAYYGTDSRIFTLLMGSLLAFIYPYNRLKVTMPKKMTRSFDGVGTLMLVIIGIFVLMGNEYQPFLYQGGFLLITLASTLILAVVIHPATTLNRLFSHSLLRWIGMRSYSLYLWHYPIIVLTTPMKIAGVYHWTLMFFQTILMFVLAEMSYKYIETPIRKYSGNWFKSVNHAIKESKTKIIELILIGITILGMVFTVTFFNQMVDRSSTLSTENVSKKTDKKPSEKETTIKKVPIKHIYMIGDSVLLGSKSNIEAILPQASVDGEVGRQFIDLPDLLKKQYANKFNQETLVLVSLGTNGPFEEKDLANLYQQITTTGAHLALMNTYVPLNWQDQVNRVIDSFANKHQEVHVIDWHSYIADKLAYLENDGVHPTVEGRDLLANLIKEDLEKQFIFDDKK</sequence>
<dbReference type="PANTHER" id="PTHR23028">
    <property type="entry name" value="ACETYLTRANSFERASE"/>
    <property type="match status" value="1"/>
</dbReference>
<keyword evidence="5 8" id="KW-1133">Transmembrane helix</keyword>
<dbReference type="AlphaFoldDB" id="A0AAJ5EEK6"/>
<evidence type="ECO:0000256" key="3">
    <source>
        <dbReference type="ARBA" id="ARBA00022679"/>
    </source>
</evidence>
<dbReference type="GO" id="GO:0009103">
    <property type="term" value="P:lipopolysaccharide biosynthetic process"/>
    <property type="evidence" value="ECO:0007669"/>
    <property type="project" value="TreeGrafter"/>
</dbReference>
<evidence type="ECO:0000259" key="9">
    <source>
        <dbReference type="Pfam" id="PF01757"/>
    </source>
</evidence>
<evidence type="ECO:0000313" key="12">
    <source>
        <dbReference type="Proteomes" id="UP000296883"/>
    </source>
</evidence>
<dbReference type="InterPro" id="IPR050879">
    <property type="entry name" value="Acyltransferase_3"/>
</dbReference>
<feature type="transmembrane region" description="Helical" evidence="8">
    <location>
        <begin position="373"/>
        <end position="393"/>
    </location>
</feature>
<gene>
    <name evidence="11" type="ORF">E4031_06860</name>
    <name evidence="10" type="ORF">E4Z98_04915</name>
</gene>
<evidence type="ECO:0000256" key="1">
    <source>
        <dbReference type="ARBA" id="ARBA00004651"/>
    </source>
</evidence>
<dbReference type="SUPFAM" id="SSF52266">
    <property type="entry name" value="SGNH hydrolase"/>
    <property type="match status" value="1"/>
</dbReference>
<feature type="transmembrane region" description="Helical" evidence="8">
    <location>
        <begin position="258"/>
        <end position="281"/>
    </location>
</feature>
<evidence type="ECO:0000313" key="13">
    <source>
        <dbReference type="Proteomes" id="UP000297725"/>
    </source>
</evidence>
<evidence type="ECO:0000313" key="11">
    <source>
        <dbReference type="EMBL" id="TFZ40503.1"/>
    </source>
</evidence>
<feature type="transmembrane region" description="Helical" evidence="8">
    <location>
        <begin position="12"/>
        <end position="29"/>
    </location>
</feature>